<keyword evidence="2" id="KW-1185">Reference proteome</keyword>
<reference evidence="2" key="1">
    <citation type="journal article" date="2023" name="Front. Plant Sci.">
        <title>Chromosomal-level genome assembly of Melastoma candidum provides insights into trichome evolution.</title>
        <authorList>
            <person name="Zhong Y."/>
            <person name="Wu W."/>
            <person name="Sun C."/>
            <person name="Zou P."/>
            <person name="Liu Y."/>
            <person name="Dai S."/>
            <person name="Zhou R."/>
        </authorList>
    </citation>
    <scope>NUCLEOTIDE SEQUENCE [LARGE SCALE GENOMIC DNA]</scope>
</reference>
<dbReference type="Proteomes" id="UP001057402">
    <property type="component" value="Chromosome 6"/>
</dbReference>
<sequence length="624" mass="69269">MKFMKLGSKPDALQSDGGNVRFVSSELATDITVRVGSVKFQLHKFPLLSKSARLQKLVMSLSDDHRDEVDVSDIPGGPSSFEICAKFCYGMTITLNPYNIAAARCAAEFLEMYESIEKSNLVYKIEVFLASSIFRSWKDSIIVLQTTRALLPYSEELKLVSQCIESLSTKACVDPSRVDWSYTYNRRRLSQETEENDLSVGIGSRPVPKDWWVEDLCELDVELYKHVLANIKMKCSNPNKIIGESLKAYAYRKLPEFSKGADDTRDMMKYRATVEAVILLLPEERCSVSCGFMLKLLKSAMSVDLGEAVKRNLVKKIGRQLEEASATDLLIKASEVETLMYDVDTVIHILQEFLSCEGCNEIEPSGDAHQLQEGMLKPGILSEASKLMVAKLIDSYLGEIAKDPYLPLSKFVELAEMMSGIRRPSHDGLYRAIDTYLKEHPGIGKSERRRICRLMDCKKLTPDTCLHAVHNDQLPLRVVVQVLFFEQVRTAVSSGSSTPDLLKGIRDLNNLSRGSSRSATTGNNDKDWDTSTAAEELKALKSELASLRLSNALRTEKNGNGMDRTARNKVKGILQSRKIFSKMLSGKGGGENSGSDSSGSSGSENAAGDDTKQTPSRNRRNSVS</sequence>
<proteinExistence type="predicted"/>
<organism evidence="1 2">
    <name type="scientific">Melastoma candidum</name>
    <dbReference type="NCBI Taxonomy" id="119954"/>
    <lineage>
        <taxon>Eukaryota</taxon>
        <taxon>Viridiplantae</taxon>
        <taxon>Streptophyta</taxon>
        <taxon>Embryophyta</taxon>
        <taxon>Tracheophyta</taxon>
        <taxon>Spermatophyta</taxon>
        <taxon>Magnoliopsida</taxon>
        <taxon>eudicotyledons</taxon>
        <taxon>Gunneridae</taxon>
        <taxon>Pentapetalae</taxon>
        <taxon>rosids</taxon>
        <taxon>malvids</taxon>
        <taxon>Myrtales</taxon>
        <taxon>Melastomataceae</taxon>
        <taxon>Melastomatoideae</taxon>
        <taxon>Melastomateae</taxon>
        <taxon>Melastoma</taxon>
    </lineage>
</organism>
<dbReference type="EMBL" id="CM042885">
    <property type="protein sequence ID" value="KAI4367122.1"/>
    <property type="molecule type" value="Genomic_DNA"/>
</dbReference>
<accession>A0ACB9QMK7</accession>
<evidence type="ECO:0000313" key="1">
    <source>
        <dbReference type="EMBL" id="KAI4367122.1"/>
    </source>
</evidence>
<evidence type="ECO:0000313" key="2">
    <source>
        <dbReference type="Proteomes" id="UP001057402"/>
    </source>
</evidence>
<name>A0ACB9QMK7_9MYRT</name>
<comment type="caution">
    <text evidence="1">The sequence shown here is derived from an EMBL/GenBank/DDBJ whole genome shotgun (WGS) entry which is preliminary data.</text>
</comment>
<gene>
    <name evidence="1" type="ORF">MLD38_022893</name>
</gene>
<protein>
    <submittedName>
        <fullName evidence="1">Uncharacterized protein</fullName>
    </submittedName>
</protein>